<evidence type="ECO:0000256" key="4">
    <source>
        <dbReference type="ARBA" id="ARBA00022737"/>
    </source>
</evidence>
<keyword evidence="3" id="KW-1003">Cell membrane</keyword>
<feature type="region of interest" description="Disordered" evidence="9">
    <location>
        <begin position="537"/>
        <end position="597"/>
    </location>
</feature>
<comment type="function">
    <text evidence="7">Ubiquitin-binding protein that specifically recognizes and binds 'Lys-63'-linked ubiquitin. Does not bind 'Lys-48'-linked ubiquitin. Positively regulates the internalization of ligand-activated EGFR by binding to the Ub moiety of ubiquitinated EGFR at the cell membrane.</text>
</comment>
<dbReference type="Pfam" id="PF11904">
    <property type="entry name" value="ANKRD13_C"/>
    <property type="match status" value="1"/>
</dbReference>
<feature type="domain" description="Ankyrin repeat" evidence="10">
    <location>
        <begin position="157"/>
        <end position="469"/>
    </location>
</feature>
<protein>
    <submittedName>
        <fullName evidence="11">Ankyrin repeat domain 13D</fullName>
    </submittedName>
</protein>
<dbReference type="InterPro" id="IPR002110">
    <property type="entry name" value="Ankyrin_rpt"/>
</dbReference>
<dbReference type="SUPFAM" id="SSF48403">
    <property type="entry name" value="Ankyrin repeat"/>
    <property type="match status" value="1"/>
</dbReference>
<evidence type="ECO:0000313" key="11">
    <source>
        <dbReference type="Ensembl" id="ENSPMRP00000016559.1"/>
    </source>
</evidence>
<gene>
    <name evidence="11" type="primary">ANKRD13D</name>
</gene>
<accession>A0A670IYT4</accession>
<dbReference type="GO" id="GO:0048471">
    <property type="term" value="C:perinuclear region of cytoplasm"/>
    <property type="evidence" value="ECO:0007669"/>
    <property type="project" value="Ensembl"/>
</dbReference>
<proteinExistence type="predicted"/>
<dbReference type="InterPro" id="IPR036770">
    <property type="entry name" value="Ankyrin_rpt-contain_sf"/>
</dbReference>
<dbReference type="GO" id="GO:0140036">
    <property type="term" value="F:ubiquitin-modified protein reader activity"/>
    <property type="evidence" value="ECO:0007669"/>
    <property type="project" value="Ensembl"/>
</dbReference>
<evidence type="ECO:0000256" key="9">
    <source>
        <dbReference type="SAM" id="MobiDB-lite"/>
    </source>
</evidence>
<dbReference type="SMART" id="SM00248">
    <property type="entry name" value="ANK"/>
    <property type="match status" value="2"/>
</dbReference>
<dbReference type="Gene3D" id="1.25.40.20">
    <property type="entry name" value="Ankyrin repeat-containing domain"/>
    <property type="match status" value="1"/>
</dbReference>
<reference evidence="11 12" key="1">
    <citation type="journal article" date="2019" name="Proc. Natl. Acad. Sci. U.S.A.">
        <title>Regulatory changes in pterin and carotenoid genes underlie balanced color polymorphisms in the wall lizard.</title>
        <authorList>
            <person name="Andrade P."/>
            <person name="Pinho C."/>
            <person name="Perez I de Lanuza G."/>
            <person name="Afonso S."/>
            <person name="Brejcha J."/>
            <person name="Rubin C.J."/>
            <person name="Wallerman O."/>
            <person name="Pereira P."/>
            <person name="Sabatino S.J."/>
            <person name="Bellati A."/>
            <person name="Pellitteri-Rosa D."/>
            <person name="Bosakova Z."/>
            <person name="Bunikis I."/>
            <person name="Carretero M.A."/>
            <person name="Feiner N."/>
            <person name="Marsik P."/>
            <person name="Pauperio F."/>
            <person name="Salvi D."/>
            <person name="Soler L."/>
            <person name="While G.M."/>
            <person name="Uller T."/>
            <person name="Font E."/>
            <person name="Andersson L."/>
            <person name="Carneiro M."/>
        </authorList>
    </citation>
    <scope>NUCLEOTIDE SEQUENCE</scope>
</reference>
<reference evidence="11" key="2">
    <citation type="submission" date="2025-08" db="UniProtKB">
        <authorList>
            <consortium name="Ensembl"/>
        </authorList>
    </citation>
    <scope>IDENTIFICATION</scope>
</reference>
<name>A0A670IYT4_PODMU</name>
<evidence type="ECO:0000256" key="5">
    <source>
        <dbReference type="ARBA" id="ARBA00022753"/>
    </source>
</evidence>
<dbReference type="PANTHER" id="PTHR12447:SF2">
    <property type="entry name" value="ANKYRIN REPEAT DOMAIN-CONTAINING PROTEIN 13D"/>
    <property type="match status" value="1"/>
</dbReference>
<evidence type="ECO:0000256" key="1">
    <source>
        <dbReference type="ARBA" id="ARBA00004236"/>
    </source>
</evidence>
<keyword evidence="6" id="KW-0472">Membrane</keyword>
<evidence type="ECO:0000256" key="3">
    <source>
        <dbReference type="ARBA" id="ARBA00022475"/>
    </source>
</evidence>
<dbReference type="PROSITE" id="PS50297">
    <property type="entry name" value="ANK_REP_REGION"/>
    <property type="match status" value="1"/>
</dbReference>
<dbReference type="GO" id="GO:0002091">
    <property type="term" value="P:negative regulation of receptor internalization"/>
    <property type="evidence" value="ECO:0007669"/>
    <property type="project" value="Ensembl"/>
</dbReference>
<feature type="compositionally biased region" description="Low complexity" evidence="9">
    <location>
        <begin position="588"/>
        <end position="597"/>
    </location>
</feature>
<dbReference type="GeneTree" id="ENSGT00950000182928"/>
<dbReference type="Ensembl" id="ENSPMRT00000017658.1">
    <property type="protein sequence ID" value="ENSPMRP00000016559.1"/>
    <property type="gene ID" value="ENSPMRG00000010974.1"/>
</dbReference>
<dbReference type="InterPro" id="IPR003903">
    <property type="entry name" value="UIM_dom"/>
</dbReference>
<dbReference type="FunFam" id="1.25.40.20:FF:000057">
    <property type="entry name" value="Ankyrin repeat domain-containing protein 13B"/>
    <property type="match status" value="1"/>
</dbReference>
<dbReference type="Pfam" id="PF12796">
    <property type="entry name" value="Ank_2"/>
    <property type="match status" value="1"/>
</dbReference>
<reference evidence="11" key="3">
    <citation type="submission" date="2025-09" db="UniProtKB">
        <authorList>
            <consortium name="Ensembl"/>
        </authorList>
    </citation>
    <scope>IDENTIFICATION</scope>
</reference>
<evidence type="ECO:0000256" key="8">
    <source>
        <dbReference type="PROSITE-ProRule" id="PRU00023"/>
    </source>
</evidence>
<keyword evidence="12" id="KW-1185">Reference proteome</keyword>
<dbReference type="PROSITE" id="PS50330">
    <property type="entry name" value="UIM"/>
    <property type="match status" value="1"/>
</dbReference>
<dbReference type="Pfam" id="PF23625">
    <property type="entry name" value="UIM_2"/>
    <property type="match status" value="4"/>
</dbReference>
<keyword evidence="4" id="KW-0677">Repeat</keyword>
<dbReference type="InterPro" id="IPR021832">
    <property type="entry name" value="ANKRD13"/>
</dbReference>
<dbReference type="GO" id="GO:0005886">
    <property type="term" value="C:plasma membrane"/>
    <property type="evidence" value="ECO:0007669"/>
    <property type="project" value="UniProtKB-SubCell"/>
</dbReference>
<dbReference type="SMART" id="SM00726">
    <property type="entry name" value="UIM"/>
    <property type="match status" value="4"/>
</dbReference>
<dbReference type="PROSITE" id="PS50088">
    <property type="entry name" value="ANK_REPEAT"/>
    <property type="match status" value="1"/>
</dbReference>
<evidence type="ECO:0000256" key="7">
    <source>
        <dbReference type="ARBA" id="ARBA00024956"/>
    </source>
</evidence>
<evidence type="ECO:0000259" key="10">
    <source>
        <dbReference type="Pfam" id="PF11904"/>
    </source>
</evidence>
<comment type="subcellular location">
    <subcellularLocation>
        <location evidence="1">Cell membrane</location>
    </subcellularLocation>
    <subcellularLocation>
        <location evidence="2">Late endosome</location>
    </subcellularLocation>
</comment>
<feature type="compositionally biased region" description="Basic and acidic residues" evidence="9">
    <location>
        <begin position="568"/>
        <end position="581"/>
    </location>
</feature>
<dbReference type="GO" id="GO:0005770">
    <property type="term" value="C:late endosome"/>
    <property type="evidence" value="ECO:0007669"/>
    <property type="project" value="UniProtKB-SubCell"/>
</dbReference>
<evidence type="ECO:0000313" key="12">
    <source>
        <dbReference type="Proteomes" id="UP000472272"/>
    </source>
</evidence>
<feature type="region of interest" description="Disordered" evidence="9">
    <location>
        <begin position="315"/>
        <end position="336"/>
    </location>
</feature>
<sequence length="597" mass="67606">MIRHGPLGRIFYRICEFYPSPLDLINPVALLQHDIEMLDPRGRTPLELAVCLGNLESVRVLLRHNASVGQENANGWTVLQEAVSTGDPEMVQLVLQYRDYQRATQRLGGIPELLNKLRRAPDFYVEMKWEFTSWVPLVSKICPSDVYRVWKRGENLRVDTTLLGFEHMTWQRGRRSYIFKGEDENAVVMEVDHDKQVVYTETLSLALHEPELMLAAMQPSEEHVASRLTSPIVSTHLDTKNIAFERNKSGIWGWRSEKMENISGYEAKVYSASNVELVTKTRTEHLSDQDKTRNKGSKTPFQSFLGIAQQHAAQNGAPVLQSASPTNPTSITPEEYFDPNFNLESRNIGRPIEMSNKVQRFKATLWLCEDHPLSLVEQVTPIIDLMAISNAHFAKLRDFITLKLPPGFPVKIEIPLFHVLNARITFSNLCGCDEPLSSVGREAALGCSGLYPFPCEVDPSVFEVPQGYTMLGAGRTEPMRDEDDDLLQFAIQQSLLDAGTETDQVTIWEALTNTRPGSNPPSYDEELQLERAIQESIPPLSTNGGGSSALPPPYPSFDEQLRLAMELSSREQEERERQRREEDEELQRILQLSLTEK</sequence>
<feature type="repeat" description="ANK" evidence="8">
    <location>
        <begin position="41"/>
        <end position="73"/>
    </location>
</feature>
<dbReference type="AlphaFoldDB" id="A0A670IYT4"/>
<keyword evidence="5" id="KW-0967">Endosome</keyword>
<dbReference type="InterPro" id="IPR055285">
    <property type="entry name" value="ANKRD13_C"/>
</dbReference>
<dbReference type="Proteomes" id="UP000472272">
    <property type="component" value="Chromosome 1"/>
</dbReference>
<organism evidence="11 12">
    <name type="scientific">Podarcis muralis</name>
    <name type="common">Wall lizard</name>
    <name type="synonym">Lacerta muralis</name>
    <dbReference type="NCBI Taxonomy" id="64176"/>
    <lineage>
        <taxon>Eukaryota</taxon>
        <taxon>Metazoa</taxon>
        <taxon>Chordata</taxon>
        <taxon>Craniata</taxon>
        <taxon>Vertebrata</taxon>
        <taxon>Euteleostomi</taxon>
        <taxon>Lepidosauria</taxon>
        <taxon>Squamata</taxon>
        <taxon>Bifurcata</taxon>
        <taxon>Unidentata</taxon>
        <taxon>Episquamata</taxon>
        <taxon>Laterata</taxon>
        <taxon>Lacertibaenia</taxon>
        <taxon>Lacertidae</taxon>
        <taxon>Podarcis</taxon>
    </lineage>
</organism>
<dbReference type="PANTHER" id="PTHR12447">
    <property type="entry name" value="ANKYRIN REPEAT DOMAIN-CONTAINING PROTEIN 13"/>
    <property type="match status" value="1"/>
</dbReference>
<evidence type="ECO:0000256" key="6">
    <source>
        <dbReference type="ARBA" id="ARBA00023136"/>
    </source>
</evidence>
<feature type="compositionally biased region" description="Polar residues" evidence="9">
    <location>
        <begin position="321"/>
        <end position="332"/>
    </location>
</feature>
<keyword evidence="8" id="KW-0040">ANK repeat</keyword>
<evidence type="ECO:0000256" key="2">
    <source>
        <dbReference type="ARBA" id="ARBA00004603"/>
    </source>
</evidence>